<proteinExistence type="predicted"/>
<dbReference type="Proteomes" id="UP000267606">
    <property type="component" value="Unassembled WGS sequence"/>
</dbReference>
<dbReference type="AlphaFoldDB" id="A0A183HLQ6"/>
<keyword evidence="2" id="KW-1185">Reference proteome</keyword>
<dbReference type="WBParaSite" id="OFLC_0000841701-mRNA-1">
    <property type="protein sequence ID" value="OFLC_0000841701-mRNA-1"/>
    <property type="gene ID" value="OFLC_0000841701"/>
</dbReference>
<accession>A0A183HLQ6</accession>
<organism evidence="3">
    <name type="scientific">Onchocerca flexuosa</name>
    <dbReference type="NCBI Taxonomy" id="387005"/>
    <lineage>
        <taxon>Eukaryota</taxon>
        <taxon>Metazoa</taxon>
        <taxon>Ecdysozoa</taxon>
        <taxon>Nematoda</taxon>
        <taxon>Chromadorea</taxon>
        <taxon>Rhabditida</taxon>
        <taxon>Spirurina</taxon>
        <taxon>Spiruromorpha</taxon>
        <taxon>Filarioidea</taxon>
        <taxon>Onchocercidae</taxon>
        <taxon>Onchocerca</taxon>
    </lineage>
</organism>
<dbReference type="EMBL" id="UZAJ01009504">
    <property type="protein sequence ID" value="VDO55576.1"/>
    <property type="molecule type" value="Genomic_DNA"/>
</dbReference>
<sequence length="227" mass="25494">MLCRADRFSIMSLASNVPISVQNFGSDVNSVSEVTSLPMDLNMEAIDRSIQAQVSLADHGLQIEQSALSGCGVQTDIAQFEVDEIMLRLYNLQSKNRPKLMDRSMETSLEEANVVIVQGENTDYENSAQFLTYSVSATIPACVDVSTETERLIPMMVEQSVATEEPNHVFHRSMETDAWMPQIQMPECSRAVQTLFDDDNNDEDSRAKRKKKKISSINAFLIENRFV</sequence>
<protein>
    <submittedName>
        <fullName evidence="3">Ovule protein</fullName>
    </submittedName>
</protein>
<reference evidence="1 2" key="2">
    <citation type="submission" date="2018-11" db="EMBL/GenBank/DDBJ databases">
        <authorList>
            <consortium name="Pathogen Informatics"/>
        </authorList>
    </citation>
    <scope>NUCLEOTIDE SEQUENCE [LARGE SCALE GENOMIC DNA]</scope>
</reference>
<reference evidence="3" key="1">
    <citation type="submission" date="2016-06" db="UniProtKB">
        <authorList>
            <consortium name="WormBaseParasite"/>
        </authorList>
    </citation>
    <scope>IDENTIFICATION</scope>
</reference>
<name>A0A183HLQ6_9BILA</name>
<evidence type="ECO:0000313" key="1">
    <source>
        <dbReference type="EMBL" id="VDO55576.1"/>
    </source>
</evidence>
<gene>
    <name evidence="1" type="ORF">OFLC_LOCUS8418</name>
</gene>
<dbReference type="STRING" id="387005.A0A183HLQ6"/>
<evidence type="ECO:0000313" key="3">
    <source>
        <dbReference type="WBParaSite" id="OFLC_0000841701-mRNA-1"/>
    </source>
</evidence>
<evidence type="ECO:0000313" key="2">
    <source>
        <dbReference type="Proteomes" id="UP000267606"/>
    </source>
</evidence>